<dbReference type="PATRIC" id="fig|1398.24.peg.3440"/>
<protein>
    <submittedName>
        <fullName evidence="1">Uncharacterized protein</fullName>
    </submittedName>
</protein>
<sequence length="49" mass="5638">MKMKKCKKIKKGCALFFPEAAGENGHMKKGAEQWLGKFLMKKRLMIPLI</sequence>
<evidence type="ECO:0000313" key="2">
    <source>
        <dbReference type="Proteomes" id="UP000075288"/>
    </source>
</evidence>
<evidence type="ECO:0000313" key="1">
    <source>
        <dbReference type="EMBL" id="KYC61358.1"/>
    </source>
</evidence>
<comment type="caution">
    <text evidence="1">The sequence shown here is derived from an EMBL/GenBank/DDBJ whole genome shotgun (WGS) entry which is preliminary data.</text>
</comment>
<name>A0A150JWC5_HEYCO</name>
<accession>A0A150JWC5</accession>
<proteinExistence type="predicted"/>
<dbReference type="Proteomes" id="UP000075288">
    <property type="component" value="Unassembled WGS sequence"/>
</dbReference>
<gene>
    <name evidence="1" type="ORF">B4098_1913</name>
</gene>
<dbReference type="AlphaFoldDB" id="A0A150JWC5"/>
<organism evidence="1 2">
    <name type="scientific">Heyndrickxia coagulans</name>
    <name type="common">Weizmannia coagulans</name>
    <dbReference type="NCBI Taxonomy" id="1398"/>
    <lineage>
        <taxon>Bacteria</taxon>
        <taxon>Bacillati</taxon>
        <taxon>Bacillota</taxon>
        <taxon>Bacilli</taxon>
        <taxon>Bacillales</taxon>
        <taxon>Bacillaceae</taxon>
        <taxon>Heyndrickxia</taxon>
    </lineage>
</organism>
<reference evidence="1 2" key="1">
    <citation type="submission" date="2016-01" db="EMBL/GenBank/DDBJ databases">
        <title>Genome Sequences of Twelve Sporeforming Bacillus Species Isolated from Foods.</title>
        <authorList>
            <person name="Berendsen E.M."/>
            <person name="Wells-Bennik M.H."/>
            <person name="Krawcyk A.O."/>
            <person name="De Jong A."/>
            <person name="Holsappel S."/>
            <person name="Eijlander R.T."/>
            <person name="Kuipers O.P."/>
        </authorList>
    </citation>
    <scope>NUCLEOTIDE SEQUENCE [LARGE SCALE GENOMIC DNA]</scope>
    <source>
        <strain evidence="1 2">B4098</strain>
    </source>
</reference>
<dbReference type="EMBL" id="LQYG01000069">
    <property type="protein sequence ID" value="KYC61358.1"/>
    <property type="molecule type" value="Genomic_DNA"/>
</dbReference>